<protein>
    <recommendedName>
        <fullName evidence="3">Coenzyme PQQ synthesis protein D (PqqD)</fullName>
    </recommendedName>
</protein>
<organism evidence="1 2">
    <name type="scientific">Paramagnetospirillum caucaseum</name>
    <dbReference type="NCBI Taxonomy" id="1244869"/>
    <lineage>
        <taxon>Bacteria</taxon>
        <taxon>Pseudomonadati</taxon>
        <taxon>Pseudomonadota</taxon>
        <taxon>Alphaproteobacteria</taxon>
        <taxon>Rhodospirillales</taxon>
        <taxon>Magnetospirillaceae</taxon>
        <taxon>Paramagnetospirillum</taxon>
    </lineage>
</organism>
<gene>
    <name evidence="1" type="ORF">H261_03733</name>
</gene>
<accession>M2ZA54</accession>
<name>M2ZA54_9PROT</name>
<reference evidence="1 2" key="1">
    <citation type="journal article" date="2014" name="Genome Announc.">
        <title>Draft Genome Sequence of Magnetospirillum sp. Strain SO-1, a Freshwater Magnetotactic Bacterium Isolated from the Ol'khovka River, Russia.</title>
        <authorList>
            <person name="Grouzdev D.S."/>
            <person name="Dziuba M.V."/>
            <person name="Sukhacheva M.S."/>
            <person name="Mardanov A.V."/>
            <person name="Beletskiy A.V."/>
            <person name="Kuznetsov B.B."/>
            <person name="Skryabin K.G."/>
        </authorList>
    </citation>
    <scope>NUCLEOTIDE SEQUENCE [LARGE SCALE GENOMIC DNA]</scope>
    <source>
        <strain evidence="1 2">SO-1</strain>
    </source>
</reference>
<dbReference type="STRING" id="1244869.H261_03733"/>
<keyword evidence="2" id="KW-1185">Reference proteome</keyword>
<evidence type="ECO:0008006" key="3">
    <source>
        <dbReference type="Google" id="ProtNLM"/>
    </source>
</evidence>
<dbReference type="EMBL" id="AONQ01000006">
    <property type="protein sequence ID" value="EME71275.1"/>
    <property type="molecule type" value="Genomic_DNA"/>
</dbReference>
<dbReference type="Proteomes" id="UP000011744">
    <property type="component" value="Unassembled WGS sequence"/>
</dbReference>
<dbReference type="AlphaFoldDB" id="M2ZA54"/>
<dbReference type="OrthoDB" id="8453955at2"/>
<dbReference type="Gene3D" id="1.10.10.1150">
    <property type="entry name" value="Coenzyme PQQ synthesis protein D (PqqD)"/>
    <property type="match status" value="1"/>
</dbReference>
<comment type="caution">
    <text evidence="1">The sequence shown here is derived from an EMBL/GenBank/DDBJ whole genome shotgun (WGS) entry which is preliminary data.</text>
</comment>
<evidence type="ECO:0000313" key="1">
    <source>
        <dbReference type="EMBL" id="EME71275.1"/>
    </source>
</evidence>
<dbReference type="Pfam" id="PF05402">
    <property type="entry name" value="PqqD"/>
    <property type="match status" value="1"/>
</dbReference>
<evidence type="ECO:0000313" key="2">
    <source>
        <dbReference type="Proteomes" id="UP000011744"/>
    </source>
</evidence>
<dbReference type="RefSeq" id="WP_008614444.1">
    <property type="nucleotide sequence ID" value="NZ_AONQ01000006.1"/>
</dbReference>
<proteinExistence type="predicted"/>
<dbReference type="InterPro" id="IPR008792">
    <property type="entry name" value="PQQD"/>
</dbReference>
<dbReference type="InterPro" id="IPR041881">
    <property type="entry name" value="PqqD_sf"/>
</dbReference>
<dbReference type="PATRIC" id="fig|1244869.3.peg.743"/>
<sequence length="94" mass="10349">MPLCATSVIAQTDGLQSTTVGDEIVILNLASNNYIGLNDVGRRIWSILESPHRVDDLIKLLTEAFRGDPEVIAAEVMTFITELERDGIIHVVED</sequence>